<comment type="similarity">
    <text evidence="4 11">Belongs to the MoeA family.</text>
</comment>
<evidence type="ECO:0000256" key="5">
    <source>
        <dbReference type="ARBA" id="ARBA00022505"/>
    </source>
</evidence>
<dbReference type="SUPFAM" id="SSF53218">
    <property type="entry name" value="Molybdenum cofactor biosynthesis proteins"/>
    <property type="match status" value="1"/>
</dbReference>
<comment type="cofactor">
    <cofactor evidence="1 11">
        <name>Mg(2+)</name>
        <dbReference type="ChEBI" id="CHEBI:18420"/>
    </cofactor>
</comment>
<dbReference type="NCBIfam" id="NF045515">
    <property type="entry name" value="Glp_gephyrin"/>
    <property type="match status" value="1"/>
</dbReference>
<feature type="domain" description="MoaB/Mog" evidence="12">
    <location>
        <begin position="183"/>
        <end position="319"/>
    </location>
</feature>
<sequence length="405" mass="41090">MITVEEHLAHVLDTVAPLPSQTLPLAEALGATLAEDAAGRHDIPVFDNSGMDGYAVRGVDVATASTSSPVTLRVVADIPAGSPEDPPLAPGEAARIMTGAPLPTDADTIVPVEQTVGGGWSDSPEVVVLDAPLPGAHVRRAAADLAAGDTVLSAGERLTARHLAAAAAAGITELVVRRAPRVAIISTGTELVAPGHPLERGQIPESNSVLLAGLVAETDARVASVETVPDDADALRAALGRAEHIADLVVLSGGVSVGAYDVVKEVLAGTVDTVSVAMQPGKPQAFGVLAGGTPVFGLPGNPVSVAVSFEVFVRPALLRMLGRTGVIRPEQNAIVAMGWRTPPGRRQYMPVAVDHTDGALSISPATRGGSGSHLAGGLARAHGYAVVAADVDEVRPGDVLPVMLV</sequence>
<keyword evidence="6 11" id="KW-0808">Transferase</keyword>
<evidence type="ECO:0000259" key="12">
    <source>
        <dbReference type="SMART" id="SM00852"/>
    </source>
</evidence>
<organism evidence="13 14">
    <name type="scientific">Orlajensenia flava</name>
    <dbReference type="NCBI Taxonomy" id="2565934"/>
    <lineage>
        <taxon>Bacteria</taxon>
        <taxon>Bacillati</taxon>
        <taxon>Actinomycetota</taxon>
        <taxon>Actinomycetes</taxon>
        <taxon>Micrococcales</taxon>
        <taxon>Microbacteriaceae</taxon>
        <taxon>Orlajensenia</taxon>
    </lineage>
</organism>
<dbReference type="Pfam" id="PF00994">
    <property type="entry name" value="MoCF_biosynth"/>
    <property type="match status" value="1"/>
</dbReference>
<dbReference type="SUPFAM" id="SSF63867">
    <property type="entry name" value="MoeA C-terminal domain-like"/>
    <property type="match status" value="1"/>
</dbReference>
<dbReference type="UniPathway" id="UPA00344"/>
<evidence type="ECO:0000256" key="2">
    <source>
        <dbReference type="ARBA" id="ARBA00002901"/>
    </source>
</evidence>
<dbReference type="InterPro" id="IPR036135">
    <property type="entry name" value="MoeA_linker/N_sf"/>
</dbReference>
<comment type="pathway">
    <text evidence="3 11">Cofactor biosynthesis; molybdopterin biosynthesis.</text>
</comment>
<proteinExistence type="inferred from homology"/>
<comment type="function">
    <text evidence="2 11">Catalyzes the insertion of molybdate into adenylated molybdopterin with the concomitant release of AMP.</text>
</comment>
<keyword evidence="5 11" id="KW-0500">Molybdenum</keyword>
<evidence type="ECO:0000256" key="10">
    <source>
        <dbReference type="ARBA" id="ARBA00047317"/>
    </source>
</evidence>
<dbReference type="EMBL" id="SSSN01000011">
    <property type="protein sequence ID" value="THG31353.1"/>
    <property type="molecule type" value="Genomic_DNA"/>
</dbReference>
<protein>
    <recommendedName>
        <fullName evidence="11">Molybdopterin molybdenumtransferase</fullName>
        <ecNumber evidence="11">2.10.1.1</ecNumber>
    </recommendedName>
</protein>
<dbReference type="Pfam" id="PF03454">
    <property type="entry name" value="MoeA_C"/>
    <property type="match status" value="1"/>
</dbReference>
<dbReference type="Gene3D" id="2.40.340.10">
    <property type="entry name" value="MoeA, C-terminal, domain IV"/>
    <property type="match status" value="1"/>
</dbReference>
<dbReference type="RefSeq" id="WP_136425120.1">
    <property type="nucleotide sequence ID" value="NZ_SSSN01000011.1"/>
</dbReference>
<keyword evidence="7 11" id="KW-0479">Metal-binding</keyword>
<evidence type="ECO:0000313" key="14">
    <source>
        <dbReference type="Proteomes" id="UP000307380"/>
    </source>
</evidence>
<dbReference type="NCBIfam" id="TIGR00177">
    <property type="entry name" value="molyb_syn"/>
    <property type="match status" value="1"/>
</dbReference>
<dbReference type="InterPro" id="IPR005110">
    <property type="entry name" value="MoeA_linker/N"/>
</dbReference>
<evidence type="ECO:0000256" key="6">
    <source>
        <dbReference type="ARBA" id="ARBA00022679"/>
    </source>
</evidence>
<dbReference type="PANTHER" id="PTHR10192:SF5">
    <property type="entry name" value="GEPHYRIN"/>
    <property type="match status" value="1"/>
</dbReference>
<reference evidence="13 14" key="1">
    <citation type="submission" date="2019-04" db="EMBL/GenBank/DDBJ databases">
        <authorList>
            <person name="Jiang L."/>
        </authorList>
    </citation>
    <scope>NUCLEOTIDE SEQUENCE [LARGE SCALE GENOMIC DNA]</scope>
    <source>
        <strain evidence="13 14">YIM 131861</strain>
    </source>
</reference>
<dbReference type="InterPro" id="IPR005111">
    <property type="entry name" value="MoeA_C_domain_IV"/>
</dbReference>
<dbReference type="InterPro" id="IPR036425">
    <property type="entry name" value="MoaB/Mog-like_dom_sf"/>
</dbReference>
<keyword evidence="9 11" id="KW-0501">Molybdenum cofactor biosynthesis</keyword>
<dbReference type="GO" id="GO:0006777">
    <property type="term" value="P:Mo-molybdopterin cofactor biosynthetic process"/>
    <property type="evidence" value="ECO:0007669"/>
    <property type="project" value="UniProtKB-UniRule"/>
</dbReference>
<dbReference type="InterPro" id="IPR038987">
    <property type="entry name" value="MoeA-like"/>
</dbReference>
<dbReference type="Gene3D" id="2.170.190.11">
    <property type="entry name" value="Molybdopterin biosynthesis moea protein, domain 3"/>
    <property type="match status" value="1"/>
</dbReference>
<gene>
    <name evidence="13" type="ORF">E6C70_13765</name>
</gene>
<comment type="catalytic activity">
    <reaction evidence="10">
        <text>adenylyl-molybdopterin + molybdate = Mo-molybdopterin + AMP + H(+)</text>
        <dbReference type="Rhea" id="RHEA:35047"/>
        <dbReference type="ChEBI" id="CHEBI:15378"/>
        <dbReference type="ChEBI" id="CHEBI:36264"/>
        <dbReference type="ChEBI" id="CHEBI:62727"/>
        <dbReference type="ChEBI" id="CHEBI:71302"/>
        <dbReference type="ChEBI" id="CHEBI:456215"/>
        <dbReference type="EC" id="2.10.1.1"/>
    </reaction>
</comment>
<evidence type="ECO:0000313" key="13">
    <source>
        <dbReference type="EMBL" id="THG31353.1"/>
    </source>
</evidence>
<name>A0A4S4FLL5_9MICO</name>
<dbReference type="FunFam" id="3.40.980.10:FF:000004">
    <property type="entry name" value="Molybdopterin molybdenumtransferase"/>
    <property type="match status" value="1"/>
</dbReference>
<dbReference type="Gene3D" id="3.90.105.10">
    <property type="entry name" value="Molybdopterin biosynthesis moea protein, domain 2"/>
    <property type="match status" value="1"/>
</dbReference>
<dbReference type="Pfam" id="PF03453">
    <property type="entry name" value="MoeA_N"/>
    <property type="match status" value="1"/>
</dbReference>
<evidence type="ECO:0000256" key="3">
    <source>
        <dbReference type="ARBA" id="ARBA00005046"/>
    </source>
</evidence>
<accession>A0A4S4FLL5</accession>
<dbReference type="AlphaFoldDB" id="A0A4S4FLL5"/>
<dbReference type="Gene3D" id="3.40.980.10">
    <property type="entry name" value="MoaB/Mog-like domain"/>
    <property type="match status" value="1"/>
</dbReference>
<dbReference type="GO" id="GO:0046872">
    <property type="term" value="F:metal ion binding"/>
    <property type="evidence" value="ECO:0007669"/>
    <property type="project" value="UniProtKB-UniRule"/>
</dbReference>
<dbReference type="GO" id="GO:0061599">
    <property type="term" value="F:molybdopterin molybdotransferase activity"/>
    <property type="evidence" value="ECO:0007669"/>
    <property type="project" value="UniProtKB-UniRule"/>
</dbReference>
<dbReference type="OrthoDB" id="9804758at2"/>
<dbReference type="PANTHER" id="PTHR10192">
    <property type="entry name" value="MOLYBDOPTERIN BIOSYNTHESIS PROTEIN"/>
    <property type="match status" value="1"/>
</dbReference>
<dbReference type="EC" id="2.10.1.1" evidence="11"/>
<dbReference type="Proteomes" id="UP000307380">
    <property type="component" value="Unassembled WGS sequence"/>
</dbReference>
<comment type="caution">
    <text evidence="13">The sequence shown here is derived from an EMBL/GenBank/DDBJ whole genome shotgun (WGS) entry which is preliminary data.</text>
</comment>
<evidence type="ECO:0000256" key="1">
    <source>
        <dbReference type="ARBA" id="ARBA00001946"/>
    </source>
</evidence>
<evidence type="ECO:0000256" key="4">
    <source>
        <dbReference type="ARBA" id="ARBA00010763"/>
    </source>
</evidence>
<evidence type="ECO:0000256" key="11">
    <source>
        <dbReference type="RuleBase" id="RU365090"/>
    </source>
</evidence>
<keyword evidence="8 11" id="KW-0460">Magnesium</keyword>
<dbReference type="SUPFAM" id="SSF63882">
    <property type="entry name" value="MoeA N-terminal region -like"/>
    <property type="match status" value="1"/>
</dbReference>
<evidence type="ECO:0000256" key="7">
    <source>
        <dbReference type="ARBA" id="ARBA00022723"/>
    </source>
</evidence>
<evidence type="ECO:0000256" key="9">
    <source>
        <dbReference type="ARBA" id="ARBA00023150"/>
    </source>
</evidence>
<dbReference type="SMART" id="SM00852">
    <property type="entry name" value="MoCF_biosynth"/>
    <property type="match status" value="1"/>
</dbReference>
<dbReference type="CDD" id="cd00887">
    <property type="entry name" value="MoeA"/>
    <property type="match status" value="1"/>
</dbReference>
<dbReference type="InterPro" id="IPR001453">
    <property type="entry name" value="MoaB/Mog_dom"/>
</dbReference>
<evidence type="ECO:0000256" key="8">
    <source>
        <dbReference type="ARBA" id="ARBA00022842"/>
    </source>
</evidence>
<keyword evidence="14" id="KW-1185">Reference proteome</keyword>
<dbReference type="InterPro" id="IPR036688">
    <property type="entry name" value="MoeA_C_domain_IV_sf"/>
</dbReference>
<dbReference type="GO" id="GO:0005829">
    <property type="term" value="C:cytosol"/>
    <property type="evidence" value="ECO:0007669"/>
    <property type="project" value="TreeGrafter"/>
</dbReference>